<reference evidence="2" key="1">
    <citation type="journal article" date="2014" name="Gene">
        <title>Genome-guided analysis of transformation efficiency and carbon dioxide assimilation by Moorella thermoacetica Y72.</title>
        <authorList>
            <person name="Tsukahara K."/>
            <person name="Kita A."/>
            <person name="Nakashimada Y."/>
            <person name="Hoshino T."/>
            <person name="Murakami K."/>
        </authorList>
    </citation>
    <scope>NUCLEOTIDE SEQUENCE [LARGE SCALE GENOMIC DNA]</scope>
    <source>
        <strain evidence="2">Y72</strain>
    </source>
</reference>
<dbReference type="AlphaFoldDB" id="A0A0S6UDV4"/>
<protein>
    <submittedName>
        <fullName evidence="2">Predicted permeases</fullName>
    </submittedName>
</protein>
<keyword evidence="1" id="KW-1133">Transmembrane helix</keyword>
<name>A0A0S6UDV4_NEOTH</name>
<dbReference type="GeneID" id="45617387"/>
<sequence>MSSEIKTLTWRDYYQMVTTLAMLFLGPAIWIRALSHPSPMAWITGAGFLGLGIYRSLAFTRYFIRRRKEARI</sequence>
<gene>
    <name evidence="2" type="ORF">MTY_2471</name>
</gene>
<feature type="transmembrane region" description="Helical" evidence="1">
    <location>
        <begin position="12"/>
        <end position="34"/>
    </location>
</feature>
<accession>A0A0S6UDV4</accession>
<keyword evidence="1" id="KW-0812">Transmembrane</keyword>
<dbReference type="Proteomes" id="UP000063718">
    <property type="component" value="Unassembled WGS sequence"/>
</dbReference>
<feature type="transmembrane region" description="Helical" evidence="1">
    <location>
        <begin position="40"/>
        <end position="64"/>
    </location>
</feature>
<dbReference type="RefSeq" id="WP_025774857.1">
    <property type="nucleotide sequence ID" value="NZ_DF238840.1"/>
</dbReference>
<keyword evidence="1" id="KW-0472">Membrane</keyword>
<proteinExistence type="predicted"/>
<evidence type="ECO:0000256" key="1">
    <source>
        <dbReference type="SAM" id="Phobius"/>
    </source>
</evidence>
<evidence type="ECO:0000313" key="2">
    <source>
        <dbReference type="EMBL" id="GAF27130.1"/>
    </source>
</evidence>
<organism evidence="2">
    <name type="scientific">Moorella thermoacetica Y72</name>
    <dbReference type="NCBI Taxonomy" id="1325331"/>
    <lineage>
        <taxon>Bacteria</taxon>
        <taxon>Bacillati</taxon>
        <taxon>Bacillota</taxon>
        <taxon>Clostridia</taxon>
        <taxon>Neomoorellales</taxon>
        <taxon>Neomoorellaceae</taxon>
        <taxon>Neomoorella</taxon>
    </lineage>
</organism>
<dbReference type="EMBL" id="DF238840">
    <property type="protein sequence ID" value="GAF27130.1"/>
    <property type="molecule type" value="Genomic_DNA"/>
</dbReference>